<evidence type="ECO:0000313" key="2">
    <source>
        <dbReference type="EMBL" id="KAJ8305091.1"/>
    </source>
</evidence>
<evidence type="ECO:0008006" key="4">
    <source>
        <dbReference type="Google" id="ProtNLM"/>
    </source>
</evidence>
<gene>
    <name evidence="2" type="ORF">KUTeg_017360</name>
</gene>
<feature type="compositionally biased region" description="Pro residues" evidence="1">
    <location>
        <begin position="80"/>
        <end position="99"/>
    </location>
</feature>
<dbReference type="Proteomes" id="UP001217089">
    <property type="component" value="Unassembled WGS sequence"/>
</dbReference>
<protein>
    <recommendedName>
        <fullName evidence="4">MULE transposase domain-containing protein</fullName>
    </recommendedName>
</protein>
<dbReference type="PANTHER" id="PTHR20956:SF12">
    <property type="entry name" value="FLYWCH-TYPE DOMAIN-CONTAINING PROTEIN"/>
    <property type="match status" value="1"/>
</dbReference>
<dbReference type="EMBL" id="JARBDR010000878">
    <property type="protein sequence ID" value="KAJ8305091.1"/>
    <property type="molecule type" value="Genomic_DNA"/>
</dbReference>
<feature type="compositionally biased region" description="Pro residues" evidence="1">
    <location>
        <begin position="39"/>
        <end position="56"/>
    </location>
</feature>
<feature type="non-terminal residue" evidence="2">
    <location>
        <position position="382"/>
    </location>
</feature>
<dbReference type="PANTHER" id="PTHR20956">
    <property type="entry name" value="HEH2P"/>
    <property type="match status" value="1"/>
</dbReference>
<comment type="caution">
    <text evidence="2">The sequence shown here is derived from an EMBL/GenBank/DDBJ whole genome shotgun (WGS) entry which is preliminary data.</text>
</comment>
<organism evidence="2 3">
    <name type="scientific">Tegillarca granosa</name>
    <name type="common">Malaysian cockle</name>
    <name type="synonym">Anadara granosa</name>
    <dbReference type="NCBI Taxonomy" id="220873"/>
    <lineage>
        <taxon>Eukaryota</taxon>
        <taxon>Metazoa</taxon>
        <taxon>Spiralia</taxon>
        <taxon>Lophotrochozoa</taxon>
        <taxon>Mollusca</taxon>
        <taxon>Bivalvia</taxon>
        <taxon>Autobranchia</taxon>
        <taxon>Pteriomorphia</taxon>
        <taxon>Arcoida</taxon>
        <taxon>Arcoidea</taxon>
        <taxon>Arcidae</taxon>
        <taxon>Tegillarca</taxon>
    </lineage>
</organism>
<keyword evidence="3" id="KW-1185">Reference proteome</keyword>
<sequence>MSPLSTLAVFKDFGISFLKQSVPVPIPAPRQRPVISIPKPVPAPRQRPELPRPIPAPRNRAAIPLPKPVQAPRNRAAIPLPKPVPAPRQRPELPRPIPAPRNRAAIPLLKPVPAPRVRPEPERHLNNISINDEELHFERTVHRGRDWQCAVRQKTKYCSASVREREDKFFFGKQYITTRVSQVSFKQKKITAKVKDESVNNVFVSAATIAEKILFTMGDTELPPASRDRPKLANLKRIANRAREQLRPKEPKDCDFEICNAFIPDGFLRRDIHHDSERHIVFATDEQLSVLCDLQTWFVVKHPFYQLFSVHGFISENDNSKQVFDAIINLLPRRSAVQTIVADFEKATWAAVRQAIPGVTVRGCHFHWSQAIWRKVQEVGLQ</sequence>
<accession>A0ABQ9EIL3</accession>
<evidence type="ECO:0000313" key="3">
    <source>
        <dbReference type="Proteomes" id="UP001217089"/>
    </source>
</evidence>
<proteinExistence type="predicted"/>
<reference evidence="2 3" key="1">
    <citation type="submission" date="2022-12" db="EMBL/GenBank/DDBJ databases">
        <title>Chromosome-level genome of Tegillarca granosa.</title>
        <authorList>
            <person name="Kim J."/>
        </authorList>
    </citation>
    <scope>NUCLEOTIDE SEQUENCE [LARGE SCALE GENOMIC DNA]</scope>
    <source>
        <strain evidence="2">Teg-2019</strain>
        <tissue evidence="2">Adductor muscle</tissue>
    </source>
</reference>
<feature type="region of interest" description="Disordered" evidence="1">
    <location>
        <begin position="35"/>
        <end position="65"/>
    </location>
</feature>
<feature type="region of interest" description="Disordered" evidence="1">
    <location>
        <begin position="77"/>
        <end position="100"/>
    </location>
</feature>
<evidence type="ECO:0000256" key="1">
    <source>
        <dbReference type="SAM" id="MobiDB-lite"/>
    </source>
</evidence>
<name>A0ABQ9EIL3_TEGGR</name>